<sequence>MLPYQALVNLTFCSVHLGFNTIDTFKSFVERATCKFGNFQLQASSFPADFDSKITKIAKSIILQLPSLLGRKKLKNMYGTIYANNMNNSPEELKRLAASWGNGHVRGHPSPLFGVCSTSTVEGDNNGLL</sequence>
<evidence type="ECO:0000313" key="1">
    <source>
        <dbReference type="EMBL" id="POM78490.1"/>
    </source>
</evidence>
<comment type="caution">
    <text evidence="1">The sequence shown here is derived from an EMBL/GenBank/DDBJ whole genome shotgun (WGS) entry which is preliminary data.</text>
</comment>
<gene>
    <name evidence="1" type="ORF">PHPALM_3977</name>
</gene>
<reference evidence="1 2" key="1">
    <citation type="journal article" date="2017" name="Genome Biol. Evol.">
        <title>Phytophthora megakarya and P. palmivora, closely related causal agents of cacao black pod rot, underwent increases in genome sizes and gene numbers by different mechanisms.</title>
        <authorList>
            <person name="Ali S.S."/>
            <person name="Shao J."/>
            <person name="Lary D.J."/>
            <person name="Kronmiller B."/>
            <person name="Shen D."/>
            <person name="Strem M.D."/>
            <person name="Amoako-Attah I."/>
            <person name="Akrofi A.Y."/>
            <person name="Begoude B.A."/>
            <person name="Ten Hoopen G.M."/>
            <person name="Coulibaly K."/>
            <person name="Kebe B.I."/>
            <person name="Melnick R.L."/>
            <person name="Guiltinan M.J."/>
            <person name="Tyler B.M."/>
            <person name="Meinhardt L.W."/>
            <person name="Bailey B.A."/>
        </authorList>
    </citation>
    <scope>NUCLEOTIDE SEQUENCE [LARGE SCALE GENOMIC DNA]</scope>
    <source>
        <strain evidence="2">sbr112.9</strain>
    </source>
</reference>
<keyword evidence="2" id="KW-1185">Reference proteome</keyword>
<name>A0A2P4YKZ8_9STRA</name>
<protein>
    <submittedName>
        <fullName evidence="1">Uncharacterized protein</fullName>
    </submittedName>
</protein>
<dbReference type="EMBL" id="NCKW01001991">
    <property type="protein sequence ID" value="POM78490.1"/>
    <property type="molecule type" value="Genomic_DNA"/>
</dbReference>
<organism evidence="1 2">
    <name type="scientific">Phytophthora palmivora</name>
    <dbReference type="NCBI Taxonomy" id="4796"/>
    <lineage>
        <taxon>Eukaryota</taxon>
        <taxon>Sar</taxon>
        <taxon>Stramenopiles</taxon>
        <taxon>Oomycota</taxon>
        <taxon>Peronosporomycetes</taxon>
        <taxon>Peronosporales</taxon>
        <taxon>Peronosporaceae</taxon>
        <taxon>Phytophthora</taxon>
    </lineage>
</organism>
<evidence type="ECO:0000313" key="2">
    <source>
        <dbReference type="Proteomes" id="UP000237271"/>
    </source>
</evidence>
<dbReference type="OrthoDB" id="129375at2759"/>
<accession>A0A2P4YKZ8</accession>
<dbReference type="Proteomes" id="UP000237271">
    <property type="component" value="Unassembled WGS sequence"/>
</dbReference>
<dbReference type="AlphaFoldDB" id="A0A2P4YKZ8"/>
<proteinExistence type="predicted"/>